<organism evidence="2 3">
    <name type="scientific">Parathielavia hyrcaniae</name>
    <dbReference type="NCBI Taxonomy" id="113614"/>
    <lineage>
        <taxon>Eukaryota</taxon>
        <taxon>Fungi</taxon>
        <taxon>Dikarya</taxon>
        <taxon>Ascomycota</taxon>
        <taxon>Pezizomycotina</taxon>
        <taxon>Sordariomycetes</taxon>
        <taxon>Sordariomycetidae</taxon>
        <taxon>Sordariales</taxon>
        <taxon>Chaetomiaceae</taxon>
        <taxon>Parathielavia</taxon>
    </lineage>
</organism>
<keyword evidence="3" id="KW-1185">Reference proteome</keyword>
<protein>
    <submittedName>
        <fullName evidence="2">Uncharacterized protein</fullName>
    </submittedName>
</protein>
<evidence type="ECO:0000256" key="1">
    <source>
        <dbReference type="SAM" id="Phobius"/>
    </source>
</evidence>
<comment type="caution">
    <text evidence="2">The sequence shown here is derived from an EMBL/GenBank/DDBJ whole genome shotgun (WGS) entry which is preliminary data.</text>
</comment>
<dbReference type="EMBL" id="MU863625">
    <property type="protein sequence ID" value="KAK4105921.1"/>
    <property type="molecule type" value="Genomic_DNA"/>
</dbReference>
<keyword evidence="1" id="KW-1133">Transmembrane helix</keyword>
<dbReference type="AlphaFoldDB" id="A0AAN6QAG3"/>
<evidence type="ECO:0000313" key="3">
    <source>
        <dbReference type="Proteomes" id="UP001305647"/>
    </source>
</evidence>
<dbReference type="Proteomes" id="UP001305647">
    <property type="component" value="Unassembled WGS sequence"/>
</dbReference>
<gene>
    <name evidence="2" type="ORF">N658DRAFT_137750</name>
</gene>
<proteinExistence type="predicted"/>
<evidence type="ECO:0000313" key="2">
    <source>
        <dbReference type="EMBL" id="KAK4105921.1"/>
    </source>
</evidence>
<reference evidence="2" key="1">
    <citation type="journal article" date="2023" name="Mol. Phylogenet. Evol.">
        <title>Genome-scale phylogeny and comparative genomics of the fungal order Sordariales.</title>
        <authorList>
            <person name="Hensen N."/>
            <person name="Bonometti L."/>
            <person name="Westerberg I."/>
            <person name="Brannstrom I.O."/>
            <person name="Guillou S."/>
            <person name="Cros-Aarteil S."/>
            <person name="Calhoun S."/>
            <person name="Haridas S."/>
            <person name="Kuo A."/>
            <person name="Mondo S."/>
            <person name="Pangilinan J."/>
            <person name="Riley R."/>
            <person name="LaButti K."/>
            <person name="Andreopoulos B."/>
            <person name="Lipzen A."/>
            <person name="Chen C."/>
            <person name="Yan M."/>
            <person name="Daum C."/>
            <person name="Ng V."/>
            <person name="Clum A."/>
            <person name="Steindorff A."/>
            <person name="Ohm R.A."/>
            <person name="Martin F."/>
            <person name="Silar P."/>
            <person name="Natvig D.O."/>
            <person name="Lalanne C."/>
            <person name="Gautier V."/>
            <person name="Ament-Velasquez S.L."/>
            <person name="Kruys A."/>
            <person name="Hutchinson M.I."/>
            <person name="Powell A.J."/>
            <person name="Barry K."/>
            <person name="Miller A.N."/>
            <person name="Grigoriev I.V."/>
            <person name="Debuchy R."/>
            <person name="Gladieux P."/>
            <person name="Hiltunen Thoren M."/>
            <person name="Johannesson H."/>
        </authorList>
    </citation>
    <scope>NUCLEOTIDE SEQUENCE</scope>
    <source>
        <strain evidence="2">CBS 757.83</strain>
    </source>
</reference>
<accession>A0AAN6QAG3</accession>
<keyword evidence="1" id="KW-0812">Transmembrane</keyword>
<name>A0AAN6QAG3_9PEZI</name>
<reference evidence="2" key="2">
    <citation type="submission" date="2023-05" db="EMBL/GenBank/DDBJ databases">
        <authorList>
            <consortium name="Lawrence Berkeley National Laboratory"/>
            <person name="Steindorff A."/>
            <person name="Hensen N."/>
            <person name="Bonometti L."/>
            <person name="Westerberg I."/>
            <person name="Brannstrom I.O."/>
            <person name="Guillou S."/>
            <person name="Cros-Aarteil S."/>
            <person name="Calhoun S."/>
            <person name="Haridas S."/>
            <person name="Kuo A."/>
            <person name="Mondo S."/>
            <person name="Pangilinan J."/>
            <person name="Riley R."/>
            <person name="Labutti K."/>
            <person name="Andreopoulos B."/>
            <person name="Lipzen A."/>
            <person name="Chen C."/>
            <person name="Yanf M."/>
            <person name="Daum C."/>
            <person name="Ng V."/>
            <person name="Clum A."/>
            <person name="Ohm R."/>
            <person name="Martin F."/>
            <person name="Silar P."/>
            <person name="Natvig D."/>
            <person name="Lalanne C."/>
            <person name="Gautier V."/>
            <person name="Ament-Velasquez S.L."/>
            <person name="Kruys A."/>
            <person name="Hutchinson M.I."/>
            <person name="Powell A.J."/>
            <person name="Barry K."/>
            <person name="Miller A.N."/>
            <person name="Grigoriev I.V."/>
            <person name="Debuchy R."/>
            <person name="Gladieux P."/>
            <person name="Thoren M.H."/>
            <person name="Johannesson H."/>
        </authorList>
    </citation>
    <scope>NUCLEOTIDE SEQUENCE</scope>
    <source>
        <strain evidence="2">CBS 757.83</strain>
    </source>
</reference>
<keyword evidence="1" id="KW-0472">Membrane</keyword>
<sequence>MAWVGFYLLLGRGYGRTALHGEGSWLDITGDARRGYAAMMMIYGTIYDVLCWSWRCTQRAGKNS</sequence>
<feature type="transmembrane region" description="Helical" evidence="1">
    <location>
        <begin position="35"/>
        <end position="54"/>
    </location>
</feature>